<evidence type="ECO:0000256" key="2">
    <source>
        <dbReference type="SAM" id="Phobius"/>
    </source>
</evidence>
<evidence type="ECO:0000313" key="4">
    <source>
        <dbReference type="Proteomes" id="UP000008495"/>
    </source>
</evidence>
<feature type="compositionally biased region" description="Basic and acidic residues" evidence="1">
    <location>
        <begin position="69"/>
        <end position="92"/>
    </location>
</feature>
<dbReference type="Pfam" id="PF14012">
    <property type="entry name" value="DUF4229"/>
    <property type="match status" value="1"/>
</dbReference>
<name>K6VND3_9MICO</name>
<keyword evidence="2" id="KW-0472">Membrane</keyword>
<sequence length="125" mass="13763">MRSPFLRYSVLRIGVFLLCTVVLWLIPPLRDRVLILLLLAATVSMVISMLVLNGPRDEMSARIAARVEARHQAKDDAHGDGRPSDTGKDGGRAGRVTDTPPTTRAPLRDEDAEDAEIAANGERYR</sequence>
<evidence type="ECO:0008006" key="5">
    <source>
        <dbReference type="Google" id="ProtNLM"/>
    </source>
</evidence>
<dbReference type="STRING" id="100225.SAMN05421595_2025"/>
<dbReference type="RefSeq" id="WP_006501641.1">
    <property type="nucleotide sequence ID" value="NZ_BAGZ01000003.1"/>
</dbReference>
<dbReference type="eggNOG" id="ENOG5033HHZ">
    <property type="taxonomic scope" value="Bacteria"/>
</dbReference>
<dbReference type="EMBL" id="BAGZ01000003">
    <property type="protein sequence ID" value="GAB76890.1"/>
    <property type="molecule type" value="Genomic_DNA"/>
</dbReference>
<feature type="transmembrane region" description="Helical" evidence="2">
    <location>
        <begin position="9"/>
        <end position="27"/>
    </location>
</feature>
<dbReference type="AlphaFoldDB" id="K6VND3"/>
<protein>
    <recommendedName>
        <fullName evidence="5">DUF4229 domain-containing protein</fullName>
    </recommendedName>
</protein>
<dbReference type="InterPro" id="IPR025323">
    <property type="entry name" value="DUF4229"/>
</dbReference>
<evidence type="ECO:0000256" key="1">
    <source>
        <dbReference type="SAM" id="MobiDB-lite"/>
    </source>
</evidence>
<comment type="caution">
    <text evidence="3">The sequence shown here is derived from an EMBL/GenBank/DDBJ whole genome shotgun (WGS) entry which is preliminary data.</text>
</comment>
<evidence type="ECO:0000313" key="3">
    <source>
        <dbReference type="EMBL" id="GAB76890.1"/>
    </source>
</evidence>
<keyword evidence="4" id="KW-1185">Reference proteome</keyword>
<feature type="region of interest" description="Disordered" evidence="1">
    <location>
        <begin position="69"/>
        <end position="125"/>
    </location>
</feature>
<accession>K6VND3</accession>
<gene>
    <name evidence="3" type="ORF">AUCHE_03_01070</name>
</gene>
<dbReference type="Proteomes" id="UP000008495">
    <property type="component" value="Unassembled WGS sequence"/>
</dbReference>
<reference evidence="3 4" key="1">
    <citation type="submission" date="2012-08" db="EMBL/GenBank/DDBJ databases">
        <title>Whole genome shotgun sequence of Austwickia chelonae NBRC 105200.</title>
        <authorList>
            <person name="Yoshida I."/>
            <person name="Hosoyama A."/>
            <person name="Tsuchikane K."/>
            <person name="Katsumata H."/>
            <person name="Ando Y."/>
            <person name="Ohji S."/>
            <person name="Hamada M."/>
            <person name="Tamura T."/>
            <person name="Yamazoe A."/>
            <person name="Yamazaki S."/>
            <person name="Fujita N."/>
        </authorList>
    </citation>
    <scope>NUCLEOTIDE SEQUENCE [LARGE SCALE GENOMIC DNA]</scope>
    <source>
        <strain evidence="3 4">NBRC 105200</strain>
    </source>
</reference>
<dbReference type="OrthoDB" id="4870160at2"/>
<keyword evidence="2" id="KW-0812">Transmembrane</keyword>
<organism evidence="3 4">
    <name type="scientific">Austwickia chelonae NBRC 105200</name>
    <dbReference type="NCBI Taxonomy" id="1184607"/>
    <lineage>
        <taxon>Bacteria</taxon>
        <taxon>Bacillati</taxon>
        <taxon>Actinomycetota</taxon>
        <taxon>Actinomycetes</taxon>
        <taxon>Micrococcales</taxon>
        <taxon>Dermatophilaceae</taxon>
        <taxon>Austwickia</taxon>
    </lineage>
</organism>
<keyword evidence="2" id="KW-1133">Transmembrane helix</keyword>
<proteinExistence type="predicted"/>
<feature type="transmembrane region" description="Helical" evidence="2">
    <location>
        <begin position="33"/>
        <end position="52"/>
    </location>
</feature>